<name>A0A1M7BXU6_HALPU</name>
<feature type="transmembrane region" description="Helical" evidence="2">
    <location>
        <begin position="249"/>
        <end position="270"/>
    </location>
</feature>
<feature type="transmembrane region" description="Helical" evidence="2">
    <location>
        <begin position="179"/>
        <end position="201"/>
    </location>
</feature>
<organism evidence="3 4">
    <name type="scientific">Haladaptatus paucihalophilus DX253</name>
    <dbReference type="NCBI Taxonomy" id="797209"/>
    <lineage>
        <taxon>Archaea</taxon>
        <taxon>Methanobacteriati</taxon>
        <taxon>Methanobacteriota</taxon>
        <taxon>Stenosarchaea group</taxon>
        <taxon>Halobacteria</taxon>
        <taxon>Halobacteriales</taxon>
        <taxon>Haladaptataceae</taxon>
        <taxon>Haladaptatus</taxon>
    </lineage>
</organism>
<feature type="transmembrane region" description="Helical" evidence="2">
    <location>
        <begin position="222"/>
        <end position="243"/>
    </location>
</feature>
<reference evidence="4" key="1">
    <citation type="submission" date="2016-11" db="EMBL/GenBank/DDBJ databases">
        <authorList>
            <person name="Varghese N."/>
            <person name="Submissions S."/>
        </authorList>
    </citation>
    <scope>NUCLEOTIDE SEQUENCE [LARGE SCALE GENOMIC DNA]</scope>
    <source>
        <strain evidence="4">DX253</strain>
    </source>
</reference>
<sequence length="383" mass="42320">MTNADNDGKKHWKRSSEHLGHPPPDLNPRELDEALLARESTYCELCNSRVTPKTLDWMRIQIDPIDYSVDNHAVVCRDCVTDREIDHVKRARELRAQNRRPDFPDTIRGRIHEGVHRLERWLTEQAAPLFWRRLLTVVGAAVVAVVALIIAAGLFGTIFVDPQTGADWVVGIVTGTSDVLHGAIKPSRLWLLSIVLALGYTAHCVERERNDQTGTRTQWEPMWFVVGLSGVVGAVAAIFVGLGRAGLPILIEPLAAAVYLLAGAVSAYAIERARKCDDAYFIWHQSRYHWTLPIRLGALLGATIILAPPATVLPIWSPALTMSLLALGPVVAVAYAVGRTYAADRVGQTARDALDQVWSFARKFPVTRSQTIPNPTTKNGENQ</sequence>
<keyword evidence="2" id="KW-0812">Transmembrane</keyword>
<feature type="transmembrane region" description="Helical" evidence="2">
    <location>
        <begin position="290"/>
        <end position="309"/>
    </location>
</feature>
<evidence type="ECO:0000313" key="4">
    <source>
        <dbReference type="Proteomes" id="UP000184203"/>
    </source>
</evidence>
<evidence type="ECO:0000256" key="2">
    <source>
        <dbReference type="SAM" id="Phobius"/>
    </source>
</evidence>
<dbReference type="Proteomes" id="UP000184203">
    <property type="component" value="Unassembled WGS sequence"/>
</dbReference>
<gene>
    <name evidence="3" type="ORF">SAMN05444342_4212</name>
</gene>
<accession>A0A1M7BXU6</accession>
<dbReference type="RefSeq" id="WP_018129167.1">
    <property type="nucleotide sequence ID" value="NZ_AEMG01000008.1"/>
</dbReference>
<proteinExistence type="predicted"/>
<evidence type="ECO:0000256" key="1">
    <source>
        <dbReference type="SAM" id="MobiDB-lite"/>
    </source>
</evidence>
<feature type="transmembrane region" description="Helical" evidence="2">
    <location>
        <begin position="315"/>
        <end position="337"/>
    </location>
</feature>
<feature type="region of interest" description="Disordered" evidence="1">
    <location>
        <begin position="1"/>
        <end position="29"/>
    </location>
</feature>
<evidence type="ECO:0000313" key="3">
    <source>
        <dbReference type="EMBL" id="SHL59852.1"/>
    </source>
</evidence>
<feature type="compositionally biased region" description="Basic and acidic residues" evidence="1">
    <location>
        <begin position="1"/>
        <end position="20"/>
    </location>
</feature>
<feature type="transmembrane region" description="Helical" evidence="2">
    <location>
        <begin position="134"/>
        <end position="159"/>
    </location>
</feature>
<dbReference type="AlphaFoldDB" id="A0A1M7BXU6"/>
<keyword evidence="2" id="KW-1133">Transmembrane helix</keyword>
<keyword evidence="4" id="KW-1185">Reference proteome</keyword>
<dbReference type="OrthoDB" id="301326at2157"/>
<protein>
    <submittedName>
        <fullName evidence="3">Uncharacterized protein</fullName>
    </submittedName>
</protein>
<keyword evidence="2" id="KW-0472">Membrane</keyword>
<dbReference type="EMBL" id="FRAN01000009">
    <property type="protein sequence ID" value="SHL59852.1"/>
    <property type="molecule type" value="Genomic_DNA"/>
</dbReference>